<dbReference type="InterPro" id="IPR002563">
    <property type="entry name" value="Flavin_Rdtase-like_dom"/>
</dbReference>
<dbReference type="AlphaFoldDB" id="A0A1H9X339"/>
<dbReference type="GO" id="GO:0042602">
    <property type="term" value="F:riboflavin reductase (NADPH) activity"/>
    <property type="evidence" value="ECO:0007669"/>
    <property type="project" value="TreeGrafter"/>
</dbReference>
<protein>
    <submittedName>
        <fullName evidence="3">NADH-FMN oxidoreductase RutF, flavin reductase (DIM6/NTAB) family</fullName>
    </submittedName>
</protein>
<gene>
    <name evidence="3" type="ORF">SAMN04487818_112220</name>
</gene>
<dbReference type="SUPFAM" id="SSF50475">
    <property type="entry name" value="FMN-binding split barrel"/>
    <property type="match status" value="1"/>
</dbReference>
<evidence type="ECO:0000259" key="2">
    <source>
        <dbReference type="SMART" id="SM00903"/>
    </source>
</evidence>
<proteinExistence type="predicted"/>
<sequence>MGPDLRGTMRAFATGVCVASTYRDTPDGRRHDAVTVNSLGSISLDPPLVSLSFRQGSAFLDDLLATGRWAVSILPASARETARRLAGPRETRAPHVADLPAHPGDRTGALVLAGAGWLECALRDRFDLGDHTLVVGDVLATGPDGRPPTLVFLHGRYHAVDDPGSIGVDFSTPGQWGEVG</sequence>
<evidence type="ECO:0000313" key="3">
    <source>
        <dbReference type="EMBL" id="SES40560.1"/>
    </source>
</evidence>
<dbReference type="SMART" id="SM00903">
    <property type="entry name" value="Flavin_Reduct"/>
    <property type="match status" value="1"/>
</dbReference>
<dbReference type="Pfam" id="PF01613">
    <property type="entry name" value="Flavin_Reduct"/>
    <property type="match status" value="1"/>
</dbReference>
<evidence type="ECO:0000313" key="4">
    <source>
        <dbReference type="Proteomes" id="UP000199051"/>
    </source>
</evidence>
<keyword evidence="4" id="KW-1185">Reference proteome</keyword>
<accession>A0A1H9X339</accession>
<dbReference type="PANTHER" id="PTHR30466:SF1">
    <property type="entry name" value="FMN REDUCTASE (NADH) RUTF"/>
    <property type="match status" value="1"/>
</dbReference>
<name>A0A1H9X339_9PSEU</name>
<dbReference type="RefSeq" id="WP_092784419.1">
    <property type="nucleotide sequence ID" value="NZ_FOGI01000012.1"/>
</dbReference>
<feature type="domain" description="Flavin reductase like" evidence="2">
    <location>
        <begin position="9"/>
        <end position="159"/>
    </location>
</feature>
<evidence type="ECO:0000256" key="1">
    <source>
        <dbReference type="ARBA" id="ARBA00023002"/>
    </source>
</evidence>
<dbReference type="Proteomes" id="UP000199051">
    <property type="component" value="Unassembled WGS sequence"/>
</dbReference>
<dbReference type="STRING" id="155974.SAMN04487818_112220"/>
<reference evidence="4" key="1">
    <citation type="submission" date="2016-10" db="EMBL/GenBank/DDBJ databases">
        <authorList>
            <person name="Varghese N."/>
            <person name="Submissions S."/>
        </authorList>
    </citation>
    <scope>NUCLEOTIDE SEQUENCE [LARGE SCALE GENOMIC DNA]</scope>
    <source>
        <strain evidence="4">DSM 44260</strain>
    </source>
</reference>
<organism evidence="3 4">
    <name type="scientific">Actinokineospora terrae</name>
    <dbReference type="NCBI Taxonomy" id="155974"/>
    <lineage>
        <taxon>Bacteria</taxon>
        <taxon>Bacillati</taxon>
        <taxon>Actinomycetota</taxon>
        <taxon>Actinomycetes</taxon>
        <taxon>Pseudonocardiales</taxon>
        <taxon>Pseudonocardiaceae</taxon>
        <taxon>Actinokineospora</taxon>
    </lineage>
</organism>
<dbReference type="EMBL" id="FOGI01000012">
    <property type="protein sequence ID" value="SES40560.1"/>
    <property type="molecule type" value="Genomic_DNA"/>
</dbReference>
<dbReference type="InterPro" id="IPR012349">
    <property type="entry name" value="Split_barrel_FMN-bd"/>
</dbReference>
<dbReference type="InterPro" id="IPR050268">
    <property type="entry name" value="NADH-dep_flavin_reductase"/>
</dbReference>
<keyword evidence="1" id="KW-0560">Oxidoreductase</keyword>
<dbReference type="GO" id="GO:0010181">
    <property type="term" value="F:FMN binding"/>
    <property type="evidence" value="ECO:0007669"/>
    <property type="project" value="InterPro"/>
</dbReference>
<dbReference type="Gene3D" id="2.30.110.10">
    <property type="entry name" value="Electron Transport, Fmn-binding Protein, Chain A"/>
    <property type="match status" value="1"/>
</dbReference>
<dbReference type="PANTHER" id="PTHR30466">
    <property type="entry name" value="FLAVIN REDUCTASE"/>
    <property type="match status" value="1"/>
</dbReference>